<accession>A0A1G7DTW1</accession>
<evidence type="ECO:0000259" key="5">
    <source>
        <dbReference type="PROSITE" id="PS50931"/>
    </source>
</evidence>
<reference evidence="7" key="1">
    <citation type="submission" date="2016-10" db="EMBL/GenBank/DDBJ databases">
        <authorList>
            <person name="Varghese N."/>
            <person name="Submissions S."/>
        </authorList>
    </citation>
    <scope>NUCLEOTIDE SEQUENCE [LARGE SCALE GENOMIC DNA]</scope>
    <source>
        <strain evidence="7">DSM 8987</strain>
    </source>
</reference>
<dbReference type="InterPro" id="IPR005119">
    <property type="entry name" value="LysR_subst-bd"/>
</dbReference>
<proteinExistence type="inferred from homology"/>
<protein>
    <submittedName>
        <fullName evidence="6">Transcriptional regulator, LysR family</fullName>
    </submittedName>
</protein>
<dbReference type="PRINTS" id="PR00039">
    <property type="entry name" value="HTHLYSR"/>
</dbReference>
<keyword evidence="2" id="KW-0805">Transcription regulation</keyword>
<dbReference type="Gene3D" id="1.10.10.10">
    <property type="entry name" value="Winged helix-like DNA-binding domain superfamily/Winged helix DNA-binding domain"/>
    <property type="match status" value="1"/>
</dbReference>
<dbReference type="SUPFAM" id="SSF53850">
    <property type="entry name" value="Periplasmic binding protein-like II"/>
    <property type="match status" value="1"/>
</dbReference>
<evidence type="ECO:0000256" key="4">
    <source>
        <dbReference type="ARBA" id="ARBA00023163"/>
    </source>
</evidence>
<keyword evidence="4" id="KW-0804">Transcription</keyword>
<dbReference type="Proteomes" id="UP000243205">
    <property type="component" value="Unassembled WGS sequence"/>
</dbReference>
<sequence>MDIRRLEVFCKVVDLGSFTRAAEASQLSQPSVSEHVRTLEEQFGEKLIDRLGRRAQPTHAGKILYQYARRIIQLKNDAEQAIRQYQGNLSGRLSLGASTIPGAYLLPSLLEQFKQNYHAVELMLRIAGTTQVVEEVLKGTLELGLIGTQWKDQRIDCQPLFGDELVLVVHPQHPWSRAGRVAAAQLLDSPFVLREPGSGTRMEMTQALKQVGVDVTQFQVVAEVGSNEAVRQAVRSGIGAAILSSLAVAEDVARGLLCPVRIDELTLPRRFYLVQRRNRQLSPLAEAFYRHLLESESVPA</sequence>
<evidence type="ECO:0000313" key="7">
    <source>
        <dbReference type="Proteomes" id="UP000243205"/>
    </source>
</evidence>
<keyword evidence="7" id="KW-1185">Reference proteome</keyword>
<dbReference type="InterPro" id="IPR036388">
    <property type="entry name" value="WH-like_DNA-bd_sf"/>
</dbReference>
<dbReference type="Pfam" id="PF03466">
    <property type="entry name" value="LysR_substrate"/>
    <property type="match status" value="1"/>
</dbReference>
<dbReference type="NCBIfam" id="NF040786">
    <property type="entry name" value="LysR_Sec_metab"/>
    <property type="match status" value="1"/>
</dbReference>
<dbReference type="STRING" id="57664.SAMN05661003_11553"/>
<dbReference type="InterPro" id="IPR036390">
    <property type="entry name" value="WH_DNA-bd_sf"/>
</dbReference>
<organism evidence="6 7">
    <name type="scientific">Desulfuromonas thiophila</name>
    <dbReference type="NCBI Taxonomy" id="57664"/>
    <lineage>
        <taxon>Bacteria</taxon>
        <taxon>Pseudomonadati</taxon>
        <taxon>Thermodesulfobacteriota</taxon>
        <taxon>Desulfuromonadia</taxon>
        <taxon>Desulfuromonadales</taxon>
        <taxon>Desulfuromonadaceae</taxon>
        <taxon>Desulfuromonas</taxon>
    </lineage>
</organism>
<evidence type="ECO:0000256" key="1">
    <source>
        <dbReference type="ARBA" id="ARBA00009437"/>
    </source>
</evidence>
<dbReference type="SUPFAM" id="SSF46785">
    <property type="entry name" value="Winged helix' DNA-binding domain"/>
    <property type="match status" value="1"/>
</dbReference>
<evidence type="ECO:0000313" key="6">
    <source>
        <dbReference type="EMBL" id="SDE54898.1"/>
    </source>
</evidence>
<dbReference type="AlphaFoldDB" id="A0A1G7DTW1"/>
<dbReference type="GO" id="GO:0000976">
    <property type="term" value="F:transcription cis-regulatory region binding"/>
    <property type="evidence" value="ECO:0007669"/>
    <property type="project" value="TreeGrafter"/>
</dbReference>
<dbReference type="FunFam" id="1.10.10.10:FF:000001">
    <property type="entry name" value="LysR family transcriptional regulator"/>
    <property type="match status" value="1"/>
</dbReference>
<keyword evidence="3" id="KW-0238">DNA-binding</keyword>
<evidence type="ECO:0000256" key="2">
    <source>
        <dbReference type="ARBA" id="ARBA00023015"/>
    </source>
</evidence>
<dbReference type="PANTHER" id="PTHR30126:SF39">
    <property type="entry name" value="HTH-TYPE TRANSCRIPTIONAL REGULATOR CYSL"/>
    <property type="match status" value="1"/>
</dbReference>
<evidence type="ECO:0000256" key="3">
    <source>
        <dbReference type="ARBA" id="ARBA00023125"/>
    </source>
</evidence>
<feature type="domain" description="HTH lysR-type" evidence="5">
    <location>
        <begin position="1"/>
        <end position="58"/>
    </location>
</feature>
<dbReference type="GO" id="GO:0003700">
    <property type="term" value="F:DNA-binding transcription factor activity"/>
    <property type="evidence" value="ECO:0007669"/>
    <property type="project" value="InterPro"/>
</dbReference>
<dbReference type="PROSITE" id="PS50931">
    <property type="entry name" value="HTH_LYSR"/>
    <property type="match status" value="1"/>
</dbReference>
<dbReference type="PANTHER" id="PTHR30126">
    <property type="entry name" value="HTH-TYPE TRANSCRIPTIONAL REGULATOR"/>
    <property type="match status" value="1"/>
</dbReference>
<dbReference type="CDD" id="cd08420">
    <property type="entry name" value="PBP2_CysL_like"/>
    <property type="match status" value="1"/>
</dbReference>
<dbReference type="InterPro" id="IPR000847">
    <property type="entry name" value="LysR_HTH_N"/>
</dbReference>
<dbReference type="Pfam" id="PF00126">
    <property type="entry name" value="HTH_1"/>
    <property type="match status" value="1"/>
</dbReference>
<gene>
    <name evidence="6" type="ORF">SAMN05661003_11553</name>
</gene>
<dbReference type="InterPro" id="IPR047788">
    <property type="entry name" value="LysR-like_Sec_metab"/>
</dbReference>
<dbReference type="RefSeq" id="WP_092079797.1">
    <property type="nucleotide sequence ID" value="NZ_CALFZY010000012.1"/>
</dbReference>
<dbReference type="Gene3D" id="3.40.190.290">
    <property type="match status" value="1"/>
</dbReference>
<comment type="similarity">
    <text evidence="1">Belongs to the LysR transcriptional regulatory family.</text>
</comment>
<dbReference type="OrthoDB" id="9808620at2"/>
<name>A0A1G7DTW1_9BACT</name>
<dbReference type="EMBL" id="FNAQ01000015">
    <property type="protein sequence ID" value="SDE54898.1"/>
    <property type="molecule type" value="Genomic_DNA"/>
</dbReference>